<feature type="transmembrane region" description="Helical" evidence="6">
    <location>
        <begin position="205"/>
        <end position="226"/>
    </location>
</feature>
<proteinExistence type="predicted"/>
<reference evidence="8" key="1">
    <citation type="journal article" date="2020" name="mSystems">
        <title>Genome- and Community-Level Interaction Insights into Carbon Utilization and Element Cycling Functions of Hydrothermarchaeota in Hydrothermal Sediment.</title>
        <authorList>
            <person name="Zhou Z."/>
            <person name="Liu Y."/>
            <person name="Xu W."/>
            <person name="Pan J."/>
            <person name="Luo Z.H."/>
            <person name="Li M."/>
        </authorList>
    </citation>
    <scope>NUCLEOTIDE SEQUENCE [LARGE SCALE GENOMIC DNA]</scope>
    <source>
        <strain evidence="8">SpSt-34</strain>
    </source>
</reference>
<feature type="transmembrane region" description="Helical" evidence="6">
    <location>
        <begin position="262"/>
        <end position="282"/>
    </location>
</feature>
<dbReference type="InterPro" id="IPR050638">
    <property type="entry name" value="AA-Vitamin_Transporters"/>
</dbReference>
<dbReference type="GO" id="GO:0005886">
    <property type="term" value="C:plasma membrane"/>
    <property type="evidence" value="ECO:0007669"/>
    <property type="project" value="UniProtKB-SubCell"/>
</dbReference>
<dbReference type="SUPFAM" id="SSF103481">
    <property type="entry name" value="Multidrug resistance efflux transporter EmrE"/>
    <property type="match status" value="2"/>
</dbReference>
<feature type="transmembrane region" description="Helical" evidence="6">
    <location>
        <begin position="118"/>
        <end position="136"/>
    </location>
</feature>
<feature type="transmembrane region" description="Helical" evidence="6">
    <location>
        <begin position="238"/>
        <end position="256"/>
    </location>
</feature>
<evidence type="ECO:0000256" key="5">
    <source>
        <dbReference type="ARBA" id="ARBA00023136"/>
    </source>
</evidence>
<accession>A0A7C2K2G4</accession>
<keyword evidence="5 6" id="KW-0472">Membrane</keyword>
<feature type="transmembrane region" description="Helical" evidence="6">
    <location>
        <begin position="27"/>
        <end position="45"/>
    </location>
</feature>
<evidence type="ECO:0000256" key="3">
    <source>
        <dbReference type="ARBA" id="ARBA00022692"/>
    </source>
</evidence>
<name>A0A7C2K2G4_UNCW3</name>
<protein>
    <recommendedName>
        <fullName evidence="7">EamA domain-containing protein</fullName>
    </recommendedName>
</protein>
<dbReference type="EMBL" id="DSOL01000029">
    <property type="protein sequence ID" value="HEN27282.1"/>
    <property type="molecule type" value="Genomic_DNA"/>
</dbReference>
<feature type="transmembrane region" description="Helical" evidence="6">
    <location>
        <begin position="148"/>
        <end position="166"/>
    </location>
</feature>
<dbReference type="InterPro" id="IPR000620">
    <property type="entry name" value="EamA_dom"/>
</dbReference>
<sequence>MIYALLSVLLWSTQATAFKLTLRYTNQFGLLIISSVTSLIVYLLWLTASKKFIDEIKNFKRNTKSIILGLLNPFLYYIVLFTAYSILKAQEALVLNYLWPIVLTILSSLLFKKRLTPVKLIALLISFSGAFITITQGNVKNLSFKNPLGVSLALLSTVIWAVYWLLNMTDKRETEKKLFYNFLFGNLYLLIFAFLSRPIKINSPLAILGGIYVGLFEMGITFLLWLKALSSIRDTARVSNVIYFAPFLSLLFISLILKEKIYTSTIIGLVLIILGVLLQEYLHSKGSFKNAATTSHN</sequence>
<evidence type="ECO:0000313" key="8">
    <source>
        <dbReference type="EMBL" id="HEN27282.1"/>
    </source>
</evidence>
<feature type="domain" description="EamA" evidence="7">
    <location>
        <begin position="148"/>
        <end position="278"/>
    </location>
</feature>
<evidence type="ECO:0000256" key="1">
    <source>
        <dbReference type="ARBA" id="ARBA00004651"/>
    </source>
</evidence>
<keyword evidence="4 6" id="KW-1133">Transmembrane helix</keyword>
<feature type="transmembrane region" description="Helical" evidence="6">
    <location>
        <begin position="178"/>
        <end position="199"/>
    </location>
</feature>
<dbReference type="Pfam" id="PF00892">
    <property type="entry name" value="EamA"/>
    <property type="match status" value="2"/>
</dbReference>
<feature type="domain" description="EamA" evidence="7">
    <location>
        <begin position="2"/>
        <end position="134"/>
    </location>
</feature>
<dbReference type="PANTHER" id="PTHR32322:SF18">
    <property type="entry name" value="S-ADENOSYLMETHIONINE_S-ADENOSYLHOMOCYSTEINE TRANSPORTER"/>
    <property type="match status" value="1"/>
</dbReference>
<dbReference type="PANTHER" id="PTHR32322">
    <property type="entry name" value="INNER MEMBRANE TRANSPORTER"/>
    <property type="match status" value="1"/>
</dbReference>
<evidence type="ECO:0000256" key="6">
    <source>
        <dbReference type="SAM" id="Phobius"/>
    </source>
</evidence>
<evidence type="ECO:0000256" key="4">
    <source>
        <dbReference type="ARBA" id="ARBA00022989"/>
    </source>
</evidence>
<feature type="transmembrane region" description="Helical" evidence="6">
    <location>
        <begin position="93"/>
        <end position="111"/>
    </location>
</feature>
<gene>
    <name evidence="8" type="ORF">ENQ77_01165</name>
</gene>
<comment type="caution">
    <text evidence="8">The sequence shown here is derived from an EMBL/GenBank/DDBJ whole genome shotgun (WGS) entry which is preliminary data.</text>
</comment>
<keyword evidence="2" id="KW-1003">Cell membrane</keyword>
<organism evidence="8">
    <name type="scientific">candidate division WOR-3 bacterium</name>
    <dbReference type="NCBI Taxonomy" id="2052148"/>
    <lineage>
        <taxon>Bacteria</taxon>
        <taxon>Bacteria division WOR-3</taxon>
    </lineage>
</organism>
<feature type="transmembrane region" description="Helical" evidence="6">
    <location>
        <begin position="66"/>
        <end position="87"/>
    </location>
</feature>
<evidence type="ECO:0000256" key="2">
    <source>
        <dbReference type="ARBA" id="ARBA00022475"/>
    </source>
</evidence>
<comment type="subcellular location">
    <subcellularLocation>
        <location evidence="1">Cell membrane</location>
        <topology evidence="1">Multi-pass membrane protein</topology>
    </subcellularLocation>
</comment>
<evidence type="ECO:0000259" key="7">
    <source>
        <dbReference type="Pfam" id="PF00892"/>
    </source>
</evidence>
<keyword evidence="3 6" id="KW-0812">Transmembrane</keyword>
<dbReference type="InterPro" id="IPR037185">
    <property type="entry name" value="EmrE-like"/>
</dbReference>
<dbReference type="AlphaFoldDB" id="A0A7C2K2G4"/>